<dbReference type="EMBL" id="CWQY01000003">
    <property type="protein sequence ID" value="CSC11935.1"/>
    <property type="molecule type" value="Genomic_DNA"/>
</dbReference>
<reference evidence="3 4" key="1">
    <citation type="submission" date="2015-07" db="EMBL/GenBank/DDBJ databases">
        <authorList>
            <consortium name="Pathogen Informatics"/>
        </authorList>
    </citation>
    <scope>NUCLEOTIDE SEQUENCE [LARGE SCALE GENOMIC DNA]</scope>
    <source>
        <strain evidence="2 3">A316</strain>
        <strain evidence="1 4">A325</strain>
    </source>
</reference>
<name>A0A655U800_VIBCL</name>
<evidence type="ECO:0000313" key="4">
    <source>
        <dbReference type="Proteomes" id="UP000046067"/>
    </source>
</evidence>
<evidence type="ECO:0000313" key="3">
    <source>
        <dbReference type="Proteomes" id="UP000041770"/>
    </source>
</evidence>
<gene>
    <name evidence="2" type="ORF">ERS013200_00578</name>
    <name evidence="1" type="ORF">ERS013201_00092</name>
</gene>
<dbReference type="EMBL" id="CWQJ01000001">
    <property type="protein sequence ID" value="CSB51569.1"/>
    <property type="molecule type" value="Genomic_DNA"/>
</dbReference>
<accession>A0A655U800</accession>
<dbReference type="AlphaFoldDB" id="A0A655U800"/>
<proteinExistence type="predicted"/>
<evidence type="ECO:0000313" key="2">
    <source>
        <dbReference type="EMBL" id="CSC11935.1"/>
    </source>
</evidence>
<protein>
    <submittedName>
        <fullName evidence="2">Uncharacterized protein</fullName>
    </submittedName>
</protein>
<sequence length="45" mass="4876">MVPAGTFAAKEVNDVVATAKPAPNSSAWVILFLYMHKLQVLVLHP</sequence>
<dbReference type="Proteomes" id="UP000041770">
    <property type="component" value="Unassembled WGS sequence"/>
</dbReference>
<evidence type="ECO:0000313" key="1">
    <source>
        <dbReference type="EMBL" id="CSB51569.1"/>
    </source>
</evidence>
<dbReference type="Proteomes" id="UP000046067">
    <property type="component" value="Unassembled WGS sequence"/>
</dbReference>
<organism evidence="2 3">
    <name type="scientific">Vibrio cholerae</name>
    <dbReference type="NCBI Taxonomy" id="666"/>
    <lineage>
        <taxon>Bacteria</taxon>
        <taxon>Pseudomonadati</taxon>
        <taxon>Pseudomonadota</taxon>
        <taxon>Gammaproteobacteria</taxon>
        <taxon>Vibrionales</taxon>
        <taxon>Vibrionaceae</taxon>
        <taxon>Vibrio</taxon>
    </lineage>
</organism>